<dbReference type="Proteomes" id="UP000008311">
    <property type="component" value="Unassembled WGS sequence"/>
</dbReference>
<sequence length="120" mass="14233">MEDLVFSSVWILCICIIILFHLEIPYEDLLEMCMWTSLKMRVRQSFRTIYERKNYADDGPEKPYRYPFGANKETDHYAADMEDSRNVITREDGDFAFVCFQQAMQHCKGQAELFCTMFGK</sequence>
<evidence type="ECO:0000256" key="1">
    <source>
        <dbReference type="SAM" id="Phobius"/>
    </source>
</evidence>
<keyword evidence="1" id="KW-1133">Transmembrane helix</keyword>
<reference evidence="3" key="1">
    <citation type="journal article" date="2010" name="Nat. Biotechnol.">
        <title>Draft genome sequence of the oilseed species Ricinus communis.</title>
        <authorList>
            <person name="Chan A.P."/>
            <person name="Crabtree J."/>
            <person name="Zhao Q."/>
            <person name="Lorenzi H."/>
            <person name="Orvis J."/>
            <person name="Puiu D."/>
            <person name="Melake-Berhan A."/>
            <person name="Jones K.M."/>
            <person name="Redman J."/>
            <person name="Chen G."/>
            <person name="Cahoon E.B."/>
            <person name="Gedil M."/>
            <person name="Stanke M."/>
            <person name="Haas B.J."/>
            <person name="Wortman J.R."/>
            <person name="Fraser-Liggett C.M."/>
            <person name="Ravel J."/>
            <person name="Rabinowicz P.D."/>
        </authorList>
    </citation>
    <scope>NUCLEOTIDE SEQUENCE [LARGE SCALE GENOMIC DNA]</scope>
    <source>
        <strain evidence="3">cv. Hale</strain>
    </source>
</reference>
<dbReference type="EMBL" id="EQ973791">
    <property type="protein sequence ID" value="EEF46786.1"/>
    <property type="molecule type" value="Genomic_DNA"/>
</dbReference>
<dbReference type="AlphaFoldDB" id="B9RNL8"/>
<protein>
    <submittedName>
        <fullName evidence="2">Uncharacterized protein</fullName>
    </submittedName>
</protein>
<gene>
    <name evidence="2" type="ORF">RCOM_0918510</name>
</gene>
<feature type="transmembrane region" description="Helical" evidence="1">
    <location>
        <begin position="6"/>
        <end position="24"/>
    </location>
</feature>
<keyword evidence="1" id="KW-0812">Transmembrane</keyword>
<keyword evidence="3" id="KW-1185">Reference proteome</keyword>
<keyword evidence="1" id="KW-0472">Membrane</keyword>
<evidence type="ECO:0000313" key="3">
    <source>
        <dbReference type="Proteomes" id="UP000008311"/>
    </source>
</evidence>
<proteinExistence type="predicted"/>
<accession>B9RNL8</accession>
<dbReference type="InParanoid" id="B9RNL8"/>
<organism evidence="2 3">
    <name type="scientific">Ricinus communis</name>
    <name type="common">Castor bean</name>
    <dbReference type="NCBI Taxonomy" id="3988"/>
    <lineage>
        <taxon>Eukaryota</taxon>
        <taxon>Viridiplantae</taxon>
        <taxon>Streptophyta</taxon>
        <taxon>Embryophyta</taxon>
        <taxon>Tracheophyta</taxon>
        <taxon>Spermatophyta</taxon>
        <taxon>Magnoliopsida</taxon>
        <taxon>eudicotyledons</taxon>
        <taxon>Gunneridae</taxon>
        <taxon>Pentapetalae</taxon>
        <taxon>rosids</taxon>
        <taxon>fabids</taxon>
        <taxon>Malpighiales</taxon>
        <taxon>Euphorbiaceae</taxon>
        <taxon>Acalyphoideae</taxon>
        <taxon>Acalypheae</taxon>
        <taxon>Ricinus</taxon>
    </lineage>
</organism>
<evidence type="ECO:0000313" key="2">
    <source>
        <dbReference type="EMBL" id="EEF46786.1"/>
    </source>
</evidence>
<name>B9RNL8_RICCO</name>